<evidence type="ECO:0000313" key="2">
    <source>
        <dbReference type="Proteomes" id="UP001432251"/>
    </source>
</evidence>
<keyword evidence="1" id="KW-0378">Hydrolase</keyword>
<reference evidence="1" key="1">
    <citation type="journal article" date="2025" name="Int. J. Syst. Evol. Microbiol.">
        <title>Streptomyces citrinus sp. nov., with yellow diffusible pigment.</title>
        <authorList>
            <person name="He Y."/>
            <person name="Yang E."/>
            <person name="Xu J."/>
            <person name="Sun Y."/>
            <person name="Sun L."/>
        </authorList>
    </citation>
    <scope>NUCLEOTIDE SEQUENCE</scope>
    <source>
        <strain evidence="1">Q6</strain>
    </source>
</reference>
<organism evidence="1 2">
    <name type="scientific">Streptomyces citrinus</name>
    <dbReference type="NCBI Taxonomy" id="3118173"/>
    <lineage>
        <taxon>Bacteria</taxon>
        <taxon>Bacillati</taxon>
        <taxon>Actinomycetota</taxon>
        <taxon>Actinomycetes</taxon>
        <taxon>Kitasatosporales</taxon>
        <taxon>Streptomycetaceae</taxon>
        <taxon>Streptomyces</taxon>
    </lineage>
</organism>
<sequence length="424" mass="43708">MASTDPPRVPPAIAAAVPKPGTVRVVEGERLRSVGLPGLTLSVRSRPGTREGLAPALYVHGLGGSSQNWSALMPLLEDIVDGEAVDLPGFGDSPPPDDGDYSVTGHARAVIRYLDAQGRGPVHLFGNSLGGAVATRVAAVRPDLVRTLTLVSPALPEIRVQRTALPTGLLAVPGVASLFTRLTREWTPEQRVRGVTALCYGDPNRVTPEGFRAAVDEMERRLRLPYFWDAMARSARGVVNAYTLGGQHGLWRQAERVLAPTLLVYGGRDLLVSYRMAARAARAFRDSRLLTLPDAGHVAMMEYPETVATAFRELVADTGTVNQRAGAGAGGASEVNGSSDVSGPSELSEVSELSELRESSELGGLSGLGELSEGRGRQGRGRDHAASGSAGGSGGAGGGGGSSNSGGGSGSGSGSGGTDTELGS</sequence>
<protein>
    <submittedName>
        <fullName evidence="1">Alpha/beta hydrolase</fullName>
    </submittedName>
</protein>
<dbReference type="Proteomes" id="UP001432251">
    <property type="component" value="Chromosome"/>
</dbReference>
<gene>
    <name evidence="1" type="ORF">V2W30_26020</name>
</gene>
<dbReference type="EMBL" id="CP146022">
    <property type="protein sequence ID" value="WWQ66447.1"/>
    <property type="molecule type" value="Genomic_DNA"/>
</dbReference>
<name>A0ACD5AGU9_9ACTN</name>
<proteinExistence type="predicted"/>
<accession>A0ACD5AGU9</accession>
<evidence type="ECO:0000313" key="1">
    <source>
        <dbReference type="EMBL" id="WWQ66447.1"/>
    </source>
</evidence>
<keyword evidence="2" id="KW-1185">Reference proteome</keyword>